<keyword evidence="3" id="KW-1185">Reference proteome</keyword>
<comment type="caution">
    <text evidence="2">The sequence shown here is derived from an EMBL/GenBank/DDBJ whole genome shotgun (WGS) entry which is preliminary data.</text>
</comment>
<dbReference type="AlphaFoldDB" id="A0A550J6V8"/>
<dbReference type="GO" id="GO:0008168">
    <property type="term" value="F:methyltransferase activity"/>
    <property type="evidence" value="ECO:0007669"/>
    <property type="project" value="UniProtKB-KW"/>
</dbReference>
<dbReference type="InterPro" id="IPR019230">
    <property type="entry name" value="RNA_MeTrfase_C_dom"/>
</dbReference>
<protein>
    <submittedName>
        <fullName evidence="2">RNA methyltransferase</fullName>
    </submittedName>
</protein>
<evidence type="ECO:0000259" key="1">
    <source>
        <dbReference type="Pfam" id="PF09936"/>
    </source>
</evidence>
<name>A0A550J6V8_9BACT</name>
<dbReference type="InterPro" id="IPR029028">
    <property type="entry name" value="Alpha/beta_knot_MTases"/>
</dbReference>
<dbReference type="InterPro" id="IPR029026">
    <property type="entry name" value="tRNA_m1G_MTases_N"/>
</dbReference>
<accession>A0A550J6V8</accession>
<dbReference type="Pfam" id="PF09936">
    <property type="entry name" value="Methyltrn_RNA_4"/>
    <property type="match status" value="1"/>
</dbReference>
<dbReference type="EMBL" id="VJVV01000013">
    <property type="protein sequence ID" value="TRO78955.1"/>
    <property type="molecule type" value="Genomic_DNA"/>
</dbReference>
<dbReference type="SUPFAM" id="SSF75217">
    <property type="entry name" value="alpha/beta knot"/>
    <property type="match status" value="1"/>
</dbReference>
<organism evidence="2 3">
    <name type="scientific">Trichloromonas acetexigens</name>
    <dbReference type="NCBI Taxonomy" id="38815"/>
    <lineage>
        <taxon>Bacteria</taxon>
        <taxon>Pseudomonadati</taxon>
        <taxon>Thermodesulfobacteriota</taxon>
        <taxon>Desulfuromonadia</taxon>
        <taxon>Desulfuromonadales</taxon>
        <taxon>Trichloromonadaceae</taxon>
        <taxon>Trichloromonas</taxon>
    </lineage>
</organism>
<evidence type="ECO:0000313" key="3">
    <source>
        <dbReference type="Proteomes" id="UP000317155"/>
    </source>
</evidence>
<dbReference type="OrthoDB" id="9794931at2"/>
<feature type="domain" description="tRNA (guanine-N(1)-)-methyltransferase C-terminal" evidence="1">
    <location>
        <begin position="6"/>
        <end position="181"/>
    </location>
</feature>
<dbReference type="GO" id="GO:0032259">
    <property type="term" value="P:methylation"/>
    <property type="evidence" value="ECO:0007669"/>
    <property type="project" value="UniProtKB-KW"/>
</dbReference>
<dbReference type="RefSeq" id="WP_092054309.1">
    <property type="nucleotide sequence ID" value="NZ_FOJJ01000005.1"/>
</dbReference>
<keyword evidence="2" id="KW-0489">Methyltransferase</keyword>
<dbReference type="CDD" id="cd18085">
    <property type="entry name" value="TM1570-like"/>
    <property type="match status" value="1"/>
</dbReference>
<sequence>MSGQPLAVALVHAPVLDRRGDRVVSAVTNLDLHDIARSARTYGARRFYVVTPAREQVALVERIARHWCQGHGAAYHADRAEALRLIETVSSLEAAVTAWEEELGRPVRPILTGAARPDGISFAACRQLRAEHPLLLIFGTGWGLAPEIFERGWTVLEPVRGVADYNHLSVRAAAAIILDRLHLS</sequence>
<keyword evidence="2" id="KW-0808">Transferase</keyword>
<gene>
    <name evidence="2" type="ORF">FL622_14825</name>
</gene>
<dbReference type="Proteomes" id="UP000317155">
    <property type="component" value="Unassembled WGS sequence"/>
</dbReference>
<proteinExistence type="predicted"/>
<reference evidence="2 3" key="1">
    <citation type="submission" date="2019-07" db="EMBL/GenBank/DDBJ databases">
        <title>Insights of Desulfuromonas acetexigens electromicrobiology.</title>
        <authorList>
            <person name="Katuri K."/>
            <person name="Sapireddy V."/>
            <person name="Shaw D.R."/>
            <person name="Saikaly P."/>
        </authorList>
    </citation>
    <scope>NUCLEOTIDE SEQUENCE [LARGE SCALE GENOMIC DNA]</scope>
    <source>
        <strain evidence="2 3">2873</strain>
    </source>
</reference>
<evidence type="ECO:0000313" key="2">
    <source>
        <dbReference type="EMBL" id="TRO78955.1"/>
    </source>
</evidence>
<dbReference type="Gene3D" id="3.40.1280.10">
    <property type="match status" value="1"/>
</dbReference>